<dbReference type="RefSeq" id="WP_021710090.1">
    <property type="nucleotide sequence ID" value="NZ_BAOB01000542.1"/>
</dbReference>
<keyword evidence="1" id="KW-0472">Membrane</keyword>
<feature type="transmembrane region" description="Helical" evidence="1">
    <location>
        <begin position="112"/>
        <end position="133"/>
    </location>
</feature>
<name>U3ARG7_9VIBR</name>
<keyword evidence="1" id="KW-0812">Transmembrane</keyword>
<evidence type="ECO:0000313" key="3">
    <source>
        <dbReference type="EMBL" id="GAD76340.1"/>
    </source>
</evidence>
<dbReference type="InterPro" id="IPR014270">
    <property type="entry name" value="PEP-CTERM_IMP"/>
</dbReference>
<feature type="transmembrane region" description="Helical" evidence="1">
    <location>
        <begin position="248"/>
        <end position="267"/>
    </location>
</feature>
<gene>
    <name evidence="3" type="ORF">VAZ01S_041_00410</name>
</gene>
<feature type="transmembrane region" description="Helical" evidence="1">
    <location>
        <begin position="21"/>
        <end position="44"/>
    </location>
</feature>
<accession>U3ARG7</accession>
<comment type="caution">
    <text evidence="3">The sequence shown here is derived from an EMBL/GenBank/DDBJ whole genome shotgun (WGS) entry which is preliminary data.</text>
</comment>
<feature type="transmembrane region" description="Helical" evidence="1">
    <location>
        <begin position="87"/>
        <end position="106"/>
    </location>
</feature>
<proteinExistence type="predicted"/>
<dbReference type="eggNOG" id="COG2304">
    <property type="taxonomic scope" value="Bacteria"/>
</dbReference>
<keyword evidence="4" id="KW-1185">Reference proteome</keyword>
<evidence type="ECO:0000259" key="2">
    <source>
        <dbReference type="PROSITE" id="PS51468"/>
    </source>
</evidence>
<feature type="transmembrane region" description="Helical" evidence="1">
    <location>
        <begin position="204"/>
        <end position="236"/>
    </location>
</feature>
<dbReference type="Pfam" id="PF08487">
    <property type="entry name" value="VIT"/>
    <property type="match status" value="1"/>
</dbReference>
<feature type="domain" description="VIT" evidence="2">
    <location>
        <begin position="397"/>
        <end position="528"/>
    </location>
</feature>
<feature type="transmembrane region" description="Helical" evidence="1">
    <location>
        <begin position="148"/>
        <end position="169"/>
    </location>
</feature>
<dbReference type="InterPro" id="IPR013694">
    <property type="entry name" value="VIT"/>
</dbReference>
<dbReference type="EMBL" id="BATL01000041">
    <property type="protein sequence ID" value="GAD76340.1"/>
    <property type="molecule type" value="Genomic_DNA"/>
</dbReference>
<dbReference type="STRING" id="1219077.VAZ01S_041_00410"/>
<organism evidence="3 4">
    <name type="scientific">Vibrio azureus NBRC 104587</name>
    <dbReference type="NCBI Taxonomy" id="1219077"/>
    <lineage>
        <taxon>Bacteria</taxon>
        <taxon>Pseudomonadati</taxon>
        <taxon>Pseudomonadota</taxon>
        <taxon>Gammaproteobacteria</taxon>
        <taxon>Vibrionales</taxon>
        <taxon>Vibrionaceae</taxon>
        <taxon>Vibrio</taxon>
    </lineage>
</organism>
<dbReference type="OrthoDB" id="7067067at2"/>
<feature type="transmembrane region" description="Helical" evidence="1">
    <location>
        <begin position="56"/>
        <end position="75"/>
    </location>
</feature>
<dbReference type="Proteomes" id="UP000016567">
    <property type="component" value="Unassembled WGS sequence"/>
</dbReference>
<keyword evidence="1" id="KW-1133">Transmembrane helix</keyword>
<dbReference type="AlphaFoldDB" id="U3ARG7"/>
<evidence type="ECO:0000256" key="1">
    <source>
        <dbReference type="SAM" id="Phobius"/>
    </source>
</evidence>
<dbReference type="NCBIfam" id="TIGR02921">
    <property type="entry name" value="PEP_integral"/>
    <property type="match status" value="1"/>
</dbReference>
<evidence type="ECO:0000313" key="4">
    <source>
        <dbReference type="Proteomes" id="UP000016567"/>
    </source>
</evidence>
<reference evidence="3 4" key="1">
    <citation type="submission" date="2013-09" db="EMBL/GenBank/DDBJ databases">
        <title>Whole genome shotgun sequence of Vibrio azureus NBRC 104587.</title>
        <authorList>
            <person name="Isaki S."/>
            <person name="Hosoyama A."/>
            <person name="Numata M."/>
            <person name="Hashimoto M."/>
            <person name="Hosoyama Y."/>
            <person name="Tsuchikane K."/>
            <person name="Noguchi M."/>
            <person name="Hirakata S."/>
            <person name="Ichikawa N."/>
            <person name="Ohji S."/>
            <person name="Yamazoe A."/>
            <person name="Fujita N."/>
        </authorList>
    </citation>
    <scope>NUCLEOTIDE SEQUENCE [LARGE SCALE GENOMIC DNA]</scope>
    <source>
        <strain evidence="3 4">NBRC 104587</strain>
    </source>
</reference>
<dbReference type="PROSITE" id="PS51468">
    <property type="entry name" value="VIT"/>
    <property type="match status" value="1"/>
</dbReference>
<sequence length="918" mass="104527">MMKWIPSRNKIARIASYSTFWGWNISFLAITLFGIMPVIGVWLTLAVLGGLLSLDFLISVWLLILVPIGSLYITCKKLNGRPDLQIRLFYGVEAPLFFLGLIRLFALRELTLASTFLIVSIVASVAIFGYFLLRDASGESRSSRKDMFFSALLLITSLYFGAILTFYAIPLGWEFLSFIVQLEWLTTIYKFFTMPHMWKALFSLIFWLPFAAFLFFFTGALFIGFPIAIVCFYGSMWWKKAKQTTWQYAAVATTTVMVVWLTCFVLVDQQPQQQVFNWFEAQSTVSPAEKKAFLLTNEDEIREGLLNAYLYPYRYVSVKDQVNHISHMYSRTFGDSPSNYTWLDSIYRALISPILYDGQKEDDQKAAKLYAEMFDIPIQRAEKEAISISLSATSDRGQIEAGLLNINQQKVWIKEQKITTTKQNMTTDVEIYEVYENKTRDRQEIFYYFSLPSNSAVTGLWLGESNDKSKAQPFIVSPRGSAQKIYKREIRRRIDPALLEQVGPLQYRLRVFPILPRQNDIVTGKLPAMHLWLTYNTLNQNNVEHVLPNLLEKRNVYWDDESQRSLNGIEFENGLAWMPPLKGTPANFTTMEAGTISSADGSSDKITASILNKKLESAPVSAAVLIDSSYSMHKKKAVLPKALDFLKEHTKNLDVYVHPVNEELTSLSNMDDVTYYGLLTDSDLWNRAAHVSMSSDYDVVFVLTDQGSYELSKDKPKLNKAVGGNIWFVHMDQLAPAYEDSVMRELMRHGGAASTVEEAWQQYLLNASLLPSHHVENGILWDFGSCYKNSESLMVNVKSNPVAAAKLIDHLARCQQQKGSLSFLDNLHSIAKSNHVVTPYSSMIVLINDRQKEELKKAEQEKDRFDRPVDSGVETLSKPGDLLVSGVPEPEEWLLIIIACALLYRLRNIRVSRNQKGF</sequence>
<protein>
    <recommendedName>
        <fullName evidence="2">VIT domain-containing protein</fullName>
    </recommendedName>
</protein>